<evidence type="ECO:0000256" key="1">
    <source>
        <dbReference type="ARBA" id="ARBA00023015"/>
    </source>
</evidence>
<dbReference type="Pfam" id="PF12833">
    <property type="entry name" value="HTH_18"/>
    <property type="match status" value="1"/>
</dbReference>
<dbReference type="InterPro" id="IPR050204">
    <property type="entry name" value="AraC_XylS_family_regulators"/>
</dbReference>
<evidence type="ECO:0000313" key="6">
    <source>
        <dbReference type="Proteomes" id="UP000183015"/>
    </source>
</evidence>
<protein>
    <submittedName>
        <fullName evidence="5">Helix-turn-helix domain-containing protein</fullName>
    </submittedName>
</protein>
<evidence type="ECO:0000256" key="3">
    <source>
        <dbReference type="ARBA" id="ARBA00023163"/>
    </source>
</evidence>
<dbReference type="Gene3D" id="1.10.10.60">
    <property type="entry name" value="Homeodomain-like"/>
    <property type="match status" value="1"/>
</dbReference>
<accession>A0A1H7V388</accession>
<dbReference type="InterPro" id="IPR018060">
    <property type="entry name" value="HTH_AraC"/>
</dbReference>
<evidence type="ECO:0000313" key="5">
    <source>
        <dbReference type="EMBL" id="SEM03187.1"/>
    </source>
</evidence>
<feature type="domain" description="HTH araC/xylS-type" evidence="4">
    <location>
        <begin position="153"/>
        <end position="239"/>
    </location>
</feature>
<dbReference type="eggNOG" id="COG2207">
    <property type="taxonomic scope" value="Bacteria"/>
</dbReference>
<dbReference type="GO" id="GO:0003700">
    <property type="term" value="F:DNA-binding transcription factor activity"/>
    <property type="evidence" value="ECO:0007669"/>
    <property type="project" value="InterPro"/>
</dbReference>
<keyword evidence="2" id="KW-0238">DNA-binding</keyword>
<sequence length="265" mass="28500">MAGFRDRGDAPVDLRVVPHPTVTLALVFGPGTPLVDDPAGGRHRGSFVAGLGTGSAGEVRVRGEEIAGVQVRLSPAVAFAALGVSPDELSGAVVTLDELWGREAARIRERLDEAPTWQHRFALTEELLARRCAEAPPAHPEVVWSWRRIVAGRGLVRVEELAAEVGWSRKRLWSRFQAQIGLPPKRAANLVRFDHAVHRLAAGDRAGRVAAESGYADQSHLHRDIAIRTGATPATVPGSPWLAVDALKWGNRAGNISSRPGRPPL</sequence>
<dbReference type="AlphaFoldDB" id="A0A1H7V388"/>
<evidence type="ECO:0000259" key="4">
    <source>
        <dbReference type="PROSITE" id="PS01124"/>
    </source>
</evidence>
<dbReference type="EMBL" id="FOAZ01000017">
    <property type="protein sequence ID" value="SEM03187.1"/>
    <property type="molecule type" value="Genomic_DNA"/>
</dbReference>
<dbReference type="STRING" id="235985.SAMN05414137_11723"/>
<proteinExistence type="predicted"/>
<name>A0A1H7V388_STRJI</name>
<dbReference type="PANTHER" id="PTHR46796:SF15">
    <property type="entry name" value="BLL1074 PROTEIN"/>
    <property type="match status" value="1"/>
</dbReference>
<dbReference type="Proteomes" id="UP000183015">
    <property type="component" value="Unassembled WGS sequence"/>
</dbReference>
<dbReference type="SMART" id="SM00342">
    <property type="entry name" value="HTH_ARAC"/>
    <property type="match status" value="1"/>
</dbReference>
<dbReference type="PANTHER" id="PTHR46796">
    <property type="entry name" value="HTH-TYPE TRANSCRIPTIONAL ACTIVATOR RHAS-RELATED"/>
    <property type="match status" value="1"/>
</dbReference>
<reference evidence="6" key="1">
    <citation type="submission" date="2016-10" db="EMBL/GenBank/DDBJ databases">
        <authorList>
            <person name="Varghese N."/>
        </authorList>
    </citation>
    <scope>NUCLEOTIDE SEQUENCE [LARGE SCALE GENOMIC DNA]</scope>
    <source>
        <strain evidence="6">DSM 45096 / BCRC 16803 / CGMCC 4.1857 / CIP 109030 / JCM 12277 / KCTC 19219 / NBRC 100920 / 33214</strain>
    </source>
</reference>
<keyword evidence="6" id="KW-1185">Reference proteome</keyword>
<evidence type="ECO:0000256" key="2">
    <source>
        <dbReference type="ARBA" id="ARBA00023125"/>
    </source>
</evidence>
<dbReference type="PROSITE" id="PS01124">
    <property type="entry name" value="HTH_ARAC_FAMILY_2"/>
    <property type="match status" value="1"/>
</dbReference>
<keyword evidence="3" id="KW-0804">Transcription</keyword>
<organism evidence="5 6">
    <name type="scientific">Streptacidiphilus jiangxiensis</name>
    <dbReference type="NCBI Taxonomy" id="235985"/>
    <lineage>
        <taxon>Bacteria</taxon>
        <taxon>Bacillati</taxon>
        <taxon>Actinomycetota</taxon>
        <taxon>Actinomycetes</taxon>
        <taxon>Kitasatosporales</taxon>
        <taxon>Streptomycetaceae</taxon>
        <taxon>Streptacidiphilus</taxon>
    </lineage>
</organism>
<gene>
    <name evidence="5" type="ORF">SAMN05414137_11723</name>
</gene>
<dbReference type="GO" id="GO:0043565">
    <property type="term" value="F:sequence-specific DNA binding"/>
    <property type="evidence" value="ECO:0007669"/>
    <property type="project" value="InterPro"/>
</dbReference>
<keyword evidence="1" id="KW-0805">Transcription regulation</keyword>